<dbReference type="PANTHER" id="PTHR42949:SF3">
    <property type="entry name" value="ANAEROBIC GLYCEROL-3-PHOSPHATE DEHYDROGENASE SUBUNIT B"/>
    <property type="match status" value="1"/>
</dbReference>
<dbReference type="InterPro" id="IPR023753">
    <property type="entry name" value="FAD/NAD-binding_dom"/>
</dbReference>
<dbReference type="Proteomes" id="UP000758856">
    <property type="component" value="Unassembled WGS sequence"/>
</dbReference>
<dbReference type="GO" id="GO:0016491">
    <property type="term" value="F:oxidoreductase activity"/>
    <property type="evidence" value="ECO:0007669"/>
    <property type="project" value="UniProtKB-KW"/>
</dbReference>
<dbReference type="SUPFAM" id="SSF51905">
    <property type="entry name" value="FAD/NAD(P)-binding domain"/>
    <property type="match status" value="1"/>
</dbReference>
<dbReference type="Gene3D" id="3.50.50.60">
    <property type="entry name" value="FAD/NAD(P)-binding domain"/>
    <property type="match status" value="2"/>
</dbReference>
<comment type="caution">
    <text evidence="3">The sequence shown here is derived from an EMBL/GenBank/DDBJ whole genome shotgun (WGS) entry which is preliminary data.</text>
</comment>
<dbReference type="EMBL" id="JAFBCY010000002">
    <property type="protein sequence ID" value="MBM7851100.1"/>
    <property type="molecule type" value="Genomic_DNA"/>
</dbReference>
<dbReference type="Proteomes" id="UP001143400">
    <property type="component" value="Unassembled WGS sequence"/>
</dbReference>
<evidence type="ECO:0000256" key="1">
    <source>
        <dbReference type="ARBA" id="ARBA00023002"/>
    </source>
</evidence>
<accession>A0A9W6IR60</accession>
<evidence type="ECO:0000313" key="5">
    <source>
        <dbReference type="Proteomes" id="UP000758856"/>
    </source>
</evidence>
<evidence type="ECO:0000313" key="6">
    <source>
        <dbReference type="Proteomes" id="UP001143400"/>
    </source>
</evidence>
<reference evidence="3" key="1">
    <citation type="journal article" date="2014" name="Int. J. Syst. Evol. Microbiol.">
        <title>Complete genome sequence of Corynebacterium casei LMG S-19264T (=DSM 44701T), isolated from a smear-ripened cheese.</title>
        <authorList>
            <consortium name="US DOE Joint Genome Institute (JGI-PGF)"/>
            <person name="Walter F."/>
            <person name="Albersmeier A."/>
            <person name="Kalinowski J."/>
            <person name="Ruckert C."/>
        </authorList>
    </citation>
    <scope>NUCLEOTIDE SEQUENCE</scope>
    <source>
        <strain evidence="3">VKM B-1606</strain>
    </source>
</reference>
<dbReference type="EMBL" id="BSFF01000001">
    <property type="protein sequence ID" value="GLK54157.1"/>
    <property type="molecule type" value="Genomic_DNA"/>
</dbReference>
<evidence type="ECO:0000313" key="3">
    <source>
        <dbReference type="EMBL" id="GLK54157.1"/>
    </source>
</evidence>
<dbReference type="RefSeq" id="WP_204949518.1">
    <property type="nucleotide sequence ID" value="NZ_BSFF01000001.1"/>
</dbReference>
<dbReference type="InterPro" id="IPR036188">
    <property type="entry name" value="FAD/NAD-bd_sf"/>
</dbReference>
<dbReference type="InterPro" id="IPR051691">
    <property type="entry name" value="Metab_Enz_Cyan_OpOx_G3PDH"/>
</dbReference>
<dbReference type="AlphaFoldDB" id="A0A9W6IR60"/>
<protein>
    <submittedName>
        <fullName evidence="4">Thioredoxin reductase</fullName>
    </submittedName>
</protein>
<dbReference type="Pfam" id="PF07992">
    <property type="entry name" value="Pyr_redox_2"/>
    <property type="match status" value="1"/>
</dbReference>
<dbReference type="PRINTS" id="PR00420">
    <property type="entry name" value="RNGMNOXGNASE"/>
</dbReference>
<reference evidence="3" key="3">
    <citation type="submission" date="2023-01" db="EMBL/GenBank/DDBJ databases">
        <authorList>
            <person name="Sun Q."/>
            <person name="Evtushenko L."/>
        </authorList>
    </citation>
    <scope>NUCLEOTIDE SEQUENCE</scope>
    <source>
        <strain evidence="3">VKM B-1606</strain>
    </source>
</reference>
<reference evidence="4 5" key="2">
    <citation type="submission" date="2021-01" db="EMBL/GenBank/DDBJ databases">
        <title>Genomic Encyclopedia of Type Strains, Phase IV (KMG-IV): sequencing the most valuable type-strain genomes for metagenomic binning, comparative biology and taxonomic classification.</title>
        <authorList>
            <person name="Goeker M."/>
        </authorList>
    </citation>
    <scope>NUCLEOTIDE SEQUENCE [LARGE SCALE GENOMIC DNA]</scope>
    <source>
        <strain evidence="4 5">DSM 6130</strain>
    </source>
</reference>
<keyword evidence="1" id="KW-0560">Oxidoreductase</keyword>
<feature type="domain" description="FAD/NAD(P)-binding" evidence="2">
    <location>
        <begin position="13"/>
        <end position="293"/>
    </location>
</feature>
<gene>
    <name evidence="3" type="ORF">GCM10008170_01760</name>
    <name evidence="4" type="ORF">JOD31_001325</name>
</gene>
<name>A0A9W6IR60_9HYPH</name>
<proteinExistence type="predicted"/>
<evidence type="ECO:0000259" key="2">
    <source>
        <dbReference type="Pfam" id="PF07992"/>
    </source>
</evidence>
<sequence length="328" mass="34205">MSGAAVDVEVEALVVGAGPAGLGLATRLKARGVASVLVVDREADAGGNPRHCGHPPFGLREFGRVLTGPAYARRLAERAVRAGVALRLATNVVAIERAGEALVVTTAGDDGVRRIAARRLALATGVRETPRAARLVSGERPLGVLTTGALQAFVYLHGKAPFRYPLVVGTELVALSSLLTCRRIGAAPVAMVEERAGPQCFPPFMALPRLVGVPLHYGARVVDIAGSPRVRRATLAHADGSSSEIACDGVLFTGRFTPEASLARAAGLTMDLARGRPVLDAFGRSSDPRIFAACVLDRSVETAGWCWSRGRAIADHLAADLAGRLPPP</sequence>
<evidence type="ECO:0000313" key="4">
    <source>
        <dbReference type="EMBL" id="MBM7851100.1"/>
    </source>
</evidence>
<organism evidence="3 6">
    <name type="scientific">Methylopila capsulata</name>
    <dbReference type="NCBI Taxonomy" id="61654"/>
    <lineage>
        <taxon>Bacteria</taxon>
        <taxon>Pseudomonadati</taxon>
        <taxon>Pseudomonadota</taxon>
        <taxon>Alphaproteobacteria</taxon>
        <taxon>Hyphomicrobiales</taxon>
        <taxon>Methylopilaceae</taxon>
        <taxon>Methylopila</taxon>
    </lineage>
</organism>
<keyword evidence="5" id="KW-1185">Reference proteome</keyword>
<dbReference type="PANTHER" id="PTHR42949">
    <property type="entry name" value="ANAEROBIC GLYCEROL-3-PHOSPHATE DEHYDROGENASE SUBUNIT B"/>
    <property type="match status" value="1"/>
</dbReference>